<keyword evidence="5" id="KW-0106">Calcium</keyword>
<dbReference type="PROSITE" id="PS00135">
    <property type="entry name" value="TRYPSIN_SER"/>
    <property type="match status" value="1"/>
</dbReference>
<dbReference type="InterPro" id="IPR001314">
    <property type="entry name" value="Peptidase_S1A"/>
</dbReference>
<proteinExistence type="predicted"/>
<evidence type="ECO:0000256" key="4">
    <source>
        <dbReference type="ARBA" id="ARBA00022536"/>
    </source>
</evidence>
<dbReference type="PROSITE" id="PS50026">
    <property type="entry name" value="EGF_3"/>
    <property type="match status" value="1"/>
</dbReference>
<dbReference type="Gene3D" id="4.10.740.10">
    <property type="entry name" value="Coagulation Factor IX"/>
    <property type="match status" value="1"/>
</dbReference>
<dbReference type="InterPro" id="IPR017857">
    <property type="entry name" value="Coagulation_fac-like_Gla_dom"/>
</dbReference>
<dbReference type="InterPro" id="IPR001254">
    <property type="entry name" value="Trypsin_dom"/>
</dbReference>
<dbReference type="SMART" id="SM00069">
    <property type="entry name" value="GLA"/>
    <property type="match status" value="1"/>
</dbReference>
<keyword evidence="9" id="KW-0645">Protease</keyword>
<dbReference type="SMART" id="SM00179">
    <property type="entry name" value="EGF_CA"/>
    <property type="match status" value="1"/>
</dbReference>
<dbReference type="InterPro" id="IPR012224">
    <property type="entry name" value="Pept_S1A_FX"/>
</dbReference>
<evidence type="ECO:0000256" key="3">
    <source>
        <dbReference type="ARBA" id="ARBA00022525"/>
    </source>
</evidence>
<dbReference type="Gene3D" id="2.10.25.10">
    <property type="entry name" value="Laminin"/>
    <property type="match status" value="2"/>
</dbReference>
<dbReference type="PROSITE" id="PS00134">
    <property type="entry name" value="TRYPSIN_HIS"/>
    <property type="match status" value="1"/>
</dbReference>
<dbReference type="InterPro" id="IPR009003">
    <property type="entry name" value="Peptidase_S1_PA"/>
</dbReference>
<dbReference type="InterPro" id="IPR043504">
    <property type="entry name" value="Peptidase_S1_PA_chymotrypsin"/>
</dbReference>
<keyword evidence="6 8" id="KW-1015">Disulfide bond</keyword>
<feature type="domain" description="Gla" evidence="12">
    <location>
        <begin position="46"/>
        <end position="92"/>
    </location>
</feature>
<dbReference type="PROSITE" id="PS50240">
    <property type="entry name" value="TRYPSIN_DOM"/>
    <property type="match status" value="1"/>
</dbReference>
<dbReference type="InterPro" id="IPR000742">
    <property type="entry name" value="EGF"/>
</dbReference>
<dbReference type="Pfam" id="PF14670">
    <property type="entry name" value="FXa_inhibition"/>
    <property type="match status" value="1"/>
</dbReference>
<reference evidence="13 14" key="1">
    <citation type="submission" date="2023-09" db="EMBL/GenBank/DDBJ databases">
        <authorList>
            <person name="Wang M."/>
        </authorList>
    </citation>
    <scope>NUCLEOTIDE SEQUENCE [LARGE SCALE GENOMIC DNA]</scope>
    <source>
        <strain evidence="13">GT-2023</strain>
        <tissue evidence="13">Liver</tissue>
    </source>
</reference>
<dbReference type="InterPro" id="IPR033116">
    <property type="entry name" value="TRYPSIN_SER"/>
</dbReference>
<dbReference type="PRINTS" id="PR00722">
    <property type="entry name" value="CHYMOTRYPSIN"/>
</dbReference>
<comment type="caution">
    <text evidence="8">Lacks conserved residue(s) required for the propagation of feature annotation.</text>
</comment>
<gene>
    <name evidence="13" type="ORF">QQF64_001735</name>
</gene>
<dbReference type="SMART" id="SM00181">
    <property type="entry name" value="EGF"/>
    <property type="match status" value="2"/>
</dbReference>
<dbReference type="InterPro" id="IPR001881">
    <property type="entry name" value="EGF-like_Ca-bd_dom"/>
</dbReference>
<dbReference type="PROSITE" id="PS00011">
    <property type="entry name" value="GLA_1"/>
    <property type="match status" value="1"/>
</dbReference>
<dbReference type="InterPro" id="IPR000294">
    <property type="entry name" value="GLA_domain"/>
</dbReference>
<dbReference type="SUPFAM" id="SSF57630">
    <property type="entry name" value="GLA-domain"/>
    <property type="match status" value="1"/>
</dbReference>
<dbReference type="SUPFAM" id="SSF57196">
    <property type="entry name" value="EGF/Laminin"/>
    <property type="match status" value="1"/>
</dbReference>
<dbReference type="InterPro" id="IPR000152">
    <property type="entry name" value="EGF-type_Asp/Asn_hydroxyl_site"/>
</dbReference>
<keyword evidence="7" id="KW-0325">Glycoprotein</keyword>
<dbReference type="Pfam" id="PF00008">
    <property type="entry name" value="EGF"/>
    <property type="match status" value="1"/>
</dbReference>
<evidence type="ECO:0008006" key="15">
    <source>
        <dbReference type="Google" id="ProtNLM"/>
    </source>
</evidence>
<evidence type="ECO:0000259" key="10">
    <source>
        <dbReference type="PROSITE" id="PS50026"/>
    </source>
</evidence>
<dbReference type="Pfam" id="PF00089">
    <property type="entry name" value="Trypsin"/>
    <property type="match status" value="1"/>
</dbReference>
<dbReference type="CDD" id="cd00190">
    <property type="entry name" value="Tryp_SPc"/>
    <property type="match status" value="1"/>
</dbReference>
<evidence type="ECO:0000256" key="1">
    <source>
        <dbReference type="ARBA" id="ARBA00004613"/>
    </source>
</evidence>
<organism evidence="13 14">
    <name type="scientific">Cirrhinus molitorella</name>
    <name type="common">mud carp</name>
    <dbReference type="NCBI Taxonomy" id="172907"/>
    <lineage>
        <taxon>Eukaryota</taxon>
        <taxon>Metazoa</taxon>
        <taxon>Chordata</taxon>
        <taxon>Craniata</taxon>
        <taxon>Vertebrata</taxon>
        <taxon>Euteleostomi</taxon>
        <taxon>Actinopterygii</taxon>
        <taxon>Neopterygii</taxon>
        <taxon>Teleostei</taxon>
        <taxon>Ostariophysi</taxon>
        <taxon>Cypriniformes</taxon>
        <taxon>Cyprinidae</taxon>
        <taxon>Labeoninae</taxon>
        <taxon>Labeonini</taxon>
        <taxon>Cirrhinus</taxon>
    </lineage>
</organism>
<feature type="domain" description="Peptidase S1" evidence="11">
    <location>
        <begin position="195"/>
        <end position="429"/>
    </location>
</feature>
<dbReference type="Pfam" id="PF00594">
    <property type="entry name" value="Gla"/>
    <property type="match status" value="1"/>
</dbReference>
<dbReference type="EMBL" id="JAYMGO010000001">
    <property type="protein sequence ID" value="KAL1282932.1"/>
    <property type="molecule type" value="Genomic_DNA"/>
</dbReference>
<evidence type="ECO:0000313" key="14">
    <source>
        <dbReference type="Proteomes" id="UP001558613"/>
    </source>
</evidence>
<accession>A0ABR3P0X3</accession>
<evidence type="ECO:0000256" key="7">
    <source>
        <dbReference type="ARBA" id="ARBA00023180"/>
    </source>
</evidence>
<dbReference type="CDD" id="cd00054">
    <property type="entry name" value="EGF_CA"/>
    <property type="match status" value="1"/>
</dbReference>
<dbReference type="PANTHER" id="PTHR24278:SF34">
    <property type="entry name" value="COAGULATION FACTOR VII,-LIKE"/>
    <property type="match status" value="1"/>
</dbReference>
<keyword evidence="4 8" id="KW-0245">EGF-like domain</keyword>
<dbReference type="PRINTS" id="PR00001">
    <property type="entry name" value="GLABLOOD"/>
</dbReference>
<dbReference type="PANTHER" id="PTHR24278">
    <property type="entry name" value="COAGULATION FACTOR"/>
    <property type="match status" value="1"/>
</dbReference>
<evidence type="ECO:0000256" key="2">
    <source>
        <dbReference type="ARBA" id="ARBA00022479"/>
    </source>
</evidence>
<comment type="caution">
    <text evidence="13">The sequence shown here is derived from an EMBL/GenBank/DDBJ whole genome shotgun (WGS) entry which is preliminary data.</text>
</comment>
<sequence>MESNLNRMKLCHTILTLIAVPACFGLPSVFLSQSVANQALAHRVRRANSFLEELKLGDLERECLEEICSYEEAREIFTVPEQLEHFWKRYTEVDYCESGPCQNGAMCVDQINTYICICPVNFEGRHCDKEIFPPSSYGCLYKNGGCEHFCTEDSDSTRRCDCAPGYTLHTDNSSCVPQDGFACGRLVQKGVGPRIVKGDVCPKGQCPWQALLEHDAQYKCGAVILDSQWILTAAHCVWEKDPNLLQVTVGEHIRGKDEGTEQTRTVSKVFVHPGYNHSSTDSDIALLRLQSPIALDRFAIPICLPPANGTFGRTIGAVRMSTVSGWGRLAQSGPPSPVLQRLEVPRVTLDECKAKSGLKVTRNMLCAGFVEGGRDSCQGDSGGPLVTRYKNTWFLTGIVSWGKGCARADVYGIYTRVSVFVEWIMKTVASA</sequence>
<keyword evidence="14" id="KW-1185">Reference proteome</keyword>
<keyword evidence="9" id="KW-0378">Hydrolase</keyword>
<comment type="subcellular location">
    <subcellularLocation>
        <location evidence="1">Secreted</location>
    </subcellularLocation>
</comment>
<dbReference type="SUPFAM" id="SSF50494">
    <property type="entry name" value="Trypsin-like serine proteases"/>
    <property type="match status" value="1"/>
</dbReference>
<feature type="disulfide bond" evidence="8">
    <location>
        <begin position="118"/>
        <end position="127"/>
    </location>
</feature>
<evidence type="ECO:0000256" key="8">
    <source>
        <dbReference type="PROSITE-ProRule" id="PRU00076"/>
    </source>
</evidence>
<evidence type="ECO:0000259" key="12">
    <source>
        <dbReference type="PROSITE" id="PS50998"/>
    </source>
</evidence>
<evidence type="ECO:0000256" key="6">
    <source>
        <dbReference type="ARBA" id="ARBA00023157"/>
    </source>
</evidence>
<evidence type="ECO:0000313" key="13">
    <source>
        <dbReference type="EMBL" id="KAL1282932.1"/>
    </source>
</evidence>
<dbReference type="Proteomes" id="UP001558613">
    <property type="component" value="Unassembled WGS sequence"/>
</dbReference>
<dbReference type="PIRSF" id="PIRSF001143">
    <property type="entry name" value="Factor_X"/>
    <property type="match status" value="1"/>
</dbReference>
<dbReference type="PROSITE" id="PS00022">
    <property type="entry name" value="EGF_1"/>
    <property type="match status" value="1"/>
</dbReference>
<dbReference type="PROSITE" id="PS50998">
    <property type="entry name" value="GLA_2"/>
    <property type="match status" value="1"/>
</dbReference>
<feature type="domain" description="EGF-like" evidence="10">
    <location>
        <begin position="92"/>
        <end position="128"/>
    </location>
</feature>
<dbReference type="Gene3D" id="2.40.10.10">
    <property type="entry name" value="Trypsin-like serine proteases"/>
    <property type="match status" value="1"/>
</dbReference>
<protein>
    <recommendedName>
        <fullName evidence="15">Coagulation factor VII</fullName>
    </recommendedName>
</protein>
<evidence type="ECO:0000259" key="11">
    <source>
        <dbReference type="PROSITE" id="PS50240"/>
    </source>
</evidence>
<dbReference type="PROSITE" id="PS00010">
    <property type="entry name" value="ASX_HYDROXYL"/>
    <property type="match status" value="1"/>
</dbReference>
<name>A0ABR3P0X3_9TELE</name>
<evidence type="ECO:0000256" key="9">
    <source>
        <dbReference type="RuleBase" id="RU363034"/>
    </source>
</evidence>
<evidence type="ECO:0000256" key="5">
    <source>
        <dbReference type="ARBA" id="ARBA00022837"/>
    </source>
</evidence>
<keyword evidence="9" id="KW-0720">Serine protease</keyword>
<dbReference type="InterPro" id="IPR018114">
    <property type="entry name" value="TRYPSIN_HIS"/>
</dbReference>
<keyword evidence="2" id="KW-0301">Gamma-carboxyglutamic acid</keyword>
<keyword evidence="3" id="KW-0964">Secreted</keyword>
<dbReference type="InterPro" id="IPR035972">
    <property type="entry name" value="GLA-like_dom_SF"/>
</dbReference>
<dbReference type="InterPro" id="IPR050442">
    <property type="entry name" value="Peptidase_S1_coag_factors"/>
</dbReference>
<dbReference type="SMART" id="SM00020">
    <property type="entry name" value="Tryp_SPc"/>
    <property type="match status" value="1"/>
</dbReference>